<evidence type="ECO:0000256" key="5">
    <source>
        <dbReference type="ARBA" id="ARBA00023125"/>
    </source>
</evidence>
<dbReference type="RefSeq" id="WP_143056786.1">
    <property type="nucleotide sequence ID" value="NZ_JAJATZ010000001.1"/>
</dbReference>
<keyword evidence="2 7" id="KW-0963">Cytoplasm</keyword>
<comment type="subunit">
    <text evidence="7">Forms oligomers.</text>
</comment>
<proteinExistence type="inferred from homology"/>
<gene>
    <name evidence="7" type="primary">mraZ</name>
    <name evidence="9" type="ORF">LGQ03_00045</name>
</gene>
<evidence type="ECO:0000259" key="8">
    <source>
        <dbReference type="PROSITE" id="PS51740"/>
    </source>
</evidence>
<keyword evidence="3" id="KW-0677">Repeat</keyword>
<evidence type="ECO:0000256" key="2">
    <source>
        <dbReference type="ARBA" id="ARBA00022490"/>
    </source>
</evidence>
<comment type="similarity">
    <text evidence="7">Belongs to the MraZ family.</text>
</comment>
<keyword evidence="10" id="KW-1185">Reference proteome</keyword>
<dbReference type="InterPro" id="IPR020603">
    <property type="entry name" value="MraZ_dom"/>
</dbReference>
<reference evidence="9" key="1">
    <citation type="submission" date="2021-10" db="EMBL/GenBank/DDBJ databases">
        <title>Loktanella gaetbuli sp. nov., isolated from a tidal flat.</title>
        <authorList>
            <person name="Park S."/>
            <person name="Yoon J.-H."/>
        </authorList>
    </citation>
    <scope>NUCLEOTIDE SEQUENCE</scope>
    <source>
        <strain evidence="9">TSTF-M6</strain>
    </source>
</reference>
<evidence type="ECO:0000256" key="1">
    <source>
        <dbReference type="ARBA" id="ARBA00013860"/>
    </source>
</evidence>
<dbReference type="InterPro" id="IPR038619">
    <property type="entry name" value="MraZ_sf"/>
</dbReference>
<dbReference type="PANTHER" id="PTHR34701:SF1">
    <property type="entry name" value="TRANSCRIPTIONAL REGULATOR MRAZ"/>
    <property type="match status" value="1"/>
</dbReference>
<sequence>MSIPAKFRRVIEAGDPEWSPDKPMQAKILFGNHLGESLQIMTMTEFNAKMRRILDMPDSNPNKSKLRRLFMGYSDELTVDKDGRVVMPLAFRKKLGIVEGELKFMGQGDSFQIWKLENFEGEVDAPLDDWIEEQGADFDPMSLVD</sequence>
<dbReference type="PANTHER" id="PTHR34701">
    <property type="entry name" value="TRANSCRIPTIONAL REGULATOR MRAZ"/>
    <property type="match status" value="1"/>
</dbReference>
<dbReference type="SUPFAM" id="SSF89447">
    <property type="entry name" value="AbrB/MazE/MraZ-like"/>
    <property type="match status" value="1"/>
</dbReference>
<keyword evidence="5 7" id="KW-0238">DNA-binding</keyword>
<dbReference type="Gene3D" id="3.40.1550.20">
    <property type="entry name" value="Transcriptional regulator MraZ domain"/>
    <property type="match status" value="1"/>
</dbReference>
<name>A0ABS8BPG2_9RHOB</name>
<evidence type="ECO:0000256" key="6">
    <source>
        <dbReference type="ARBA" id="ARBA00023163"/>
    </source>
</evidence>
<comment type="caution">
    <text evidence="9">The sequence shown here is derived from an EMBL/GenBank/DDBJ whole genome shotgun (WGS) entry which is preliminary data.</text>
</comment>
<dbReference type="Proteomes" id="UP001138961">
    <property type="component" value="Unassembled WGS sequence"/>
</dbReference>
<accession>A0ABS8BPG2</accession>
<dbReference type="Pfam" id="PF02381">
    <property type="entry name" value="MraZ"/>
    <property type="match status" value="1"/>
</dbReference>
<dbReference type="InterPro" id="IPR037914">
    <property type="entry name" value="SpoVT-AbrB_sf"/>
</dbReference>
<dbReference type="InterPro" id="IPR003444">
    <property type="entry name" value="MraZ"/>
</dbReference>
<evidence type="ECO:0000313" key="9">
    <source>
        <dbReference type="EMBL" id="MCB5197619.1"/>
    </source>
</evidence>
<dbReference type="PROSITE" id="PS51740">
    <property type="entry name" value="SPOVT_ABRB"/>
    <property type="match status" value="1"/>
</dbReference>
<dbReference type="GO" id="GO:0051301">
    <property type="term" value="P:cell division"/>
    <property type="evidence" value="ECO:0007669"/>
    <property type="project" value="UniProtKB-KW"/>
</dbReference>
<feature type="domain" description="SpoVT-AbrB" evidence="8">
    <location>
        <begin position="74"/>
        <end position="118"/>
    </location>
</feature>
<evidence type="ECO:0000256" key="7">
    <source>
        <dbReference type="HAMAP-Rule" id="MF_01008"/>
    </source>
</evidence>
<comment type="subcellular location">
    <subcellularLocation>
        <location evidence="7">Cytoplasm</location>
        <location evidence="7">Nucleoid</location>
    </subcellularLocation>
</comment>
<keyword evidence="4 7" id="KW-0805">Transcription regulation</keyword>
<organism evidence="9 10">
    <name type="scientific">Loktanella gaetbuli</name>
    <dbReference type="NCBI Taxonomy" id="2881335"/>
    <lineage>
        <taxon>Bacteria</taxon>
        <taxon>Pseudomonadati</taxon>
        <taxon>Pseudomonadota</taxon>
        <taxon>Alphaproteobacteria</taxon>
        <taxon>Rhodobacterales</taxon>
        <taxon>Roseobacteraceae</taxon>
        <taxon>Loktanella</taxon>
    </lineage>
</organism>
<keyword evidence="9" id="KW-0132">Cell division</keyword>
<keyword evidence="9" id="KW-0131">Cell cycle</keyword>
<evidence type="ECO:0000313" key="10">
    <source>
        <dbReference type="Proteomes" id="UP001138961"/>
    </source>
</evidence>
<dbReference type="InterPro" id="IPR007159">
    <property type="entry name" value="SpoVT-AbrB_dom"/>
</dbReference>
<dbReference type="EMBL" id="JAJATZ010000001">
    <property type="protein sequence ID" value="MCB5197619.1"/>
    <property type="molecule type" value="Genomic_DNA"/>
</dbReference>
<evidence type="ECO:0000256" key="3">
    <source>
        <dbReference type="ARBA" id="ARBA00022737"/>
    </source>
</evidence>
<keyword evidence="6 7" id="KW-0804">Transcription</keyword>
<protein>
    <recommendedName>
        <fullName evidence="1 7">Transcriptional regulator MraZ</fullName>
    </recommendedName>
</protein>
<evidence type="ECO:0000256" key="4">
    <source>
        <dbReference type="ARBA" id="ARBA00023015"/>
    </source>
</evidence>
<dbReference type="HAMAP" id="MF_01008">
    <property type="entry name" value="MraZ"/>
    <property type="match status" value="1"/>
</dbReference>